<dbReference type="InterPro" id="IPR036390">
    <property type="entry name" value="WH_DNA-bd_sf"/>
</dbReference>
<dbReference type="Gene3D" id="2.40.50.140">
    <property type="entry name" value="Nucleic acid-binding proteins"/>
    <property type="match status" value="1"/>
</dbReference>
<keyword evidence="4" id="KW-0539">Nucleus</keyword>
<reference evidence="7 8" key="1">
    <citation type="submission" date="2023-03" db="EMBL/GenBank/DDBJ databases">
        <title>High-quality genome of Scylla paramamosain provides insights in environmental adaptation.</title>
        <authorList>
            <person name="Zhang L."/>
        </authorList>
    </citation>
    <scope>NUCLEOTIDE SEQUENCE [LARGE SCALE GENOMIC DNA]</scope>
    <source>
        <strain evidence="7">LZ_2023a</strain>
        <tissue evidence="7">Muscle</tissue>
    </source>
</reference>
<keyword evidence="8" id="KW-1185">Reference proteome</keyword>
<dbReference type="GO" id="GO:0000781">
    <property type="term" value="C:chromosome, telomeric region"/>
    <property type="evidence" value="ECO:0007669"/>
    <property type="project" value="TreeGrafter"/>
</dbReference>
<name>A0AAW0TNL1_SCYPA</name>
<dbReference type="InterPro" id="IPR040260">
    <property type="entry name" value="RFA2-like"/>
</dbReference>
<dbReference type="InterPro" id="IPR014892">
    <property type="entry name" value="RPA_C"/>
</dbReference>
<dbReference type="GO" id="GO:0035861">
    <property type="term" value="C:site of double-strand break"/>
    <property type="evidence" value="ECO:0007669"/>
    <property type="project" value="TreeGrafter"/>
</dbReference>
<comment type="caution">
    <text evidence="7">The sequence shown here is derived from an EMBL/GenBank/DDBJ whole genome shotgun (WGS) entry which is preliminary data.</text>
</comment>
<dbReference type="SUPFAM" id="SSF46785">
    <property type="entry name" value="Winged helix' DNA-binding domain"/>
    <property type="match status" value="1"/>
</dbReference>
<evidence type="ECO:0000313" key="7">
    <source>
        <dbReference type="EMBL" id="KAK8388245.1"/>
    </source>
</evidence>
<gene>
    <name evidence="7" type="ORF">O3P69_020259</name>
</gene>
<dbReference type="GO" id="GO:0003697">
    <property type="term" value="F:single-stranded DNA binding"/>
    <property type="evidence" value="ECO:0007669"/>
    <property type="project" value="TreeGrafter"/>
</dbReference>
<evidence type="ECO:0000256" key="5">
    <source>
        <dbReference type="SAM" id="MobiDB-lite"/>
    </source>
</evidence>
<dbReference type="Proteomes" id="UP001487740">
    <property type="component" value="Unassembled WGS sequence"/>
</dbReference>
<keyword evidence="3" id="KW-0238">DNA-binding</keyword>
<comment type="similarity">
    <text evidence="2">Belongs to the replication factor A protein 2 family.</text>
</comment>
<dbReference type="Pfam" id="PF08784">
    <property type="entry name" value="RPA_C"/>
    <property type="match status" value="1"/>
</dbReference>
<dbReference type="GO" id="GO:0006260">
    <property type="term" value="P:DNA replication"/>
    <property type="evidence" value="ECO:0007669"/>
    <property type="project" value="TreeGrafter"/>
</dbReference>
<evidence type="ECO:0000256" key="1">
    <source>
        <dbReference type="ARBA" id="ARBA00004123"/>
    </source>
</evidence>
<dbReference type="PANTHER" id="PTHR13989">
    <property type="entry name" value="REPLICATION PROTEIN A-RELATED"/>
    <property type="match status" value="1"/>
</dbReference>
<evidence type="ECO:0000256" key="3">
    <source>
        <dbReference type="ARBA" id="ARBA00023125"/>
    </source>
</evidence>
<dbReference type="CDD" id="cd04478">
    <property type="entry name" value="RPA2_DBD_D"/>
    <property type="match status" value="1"/>
</dbReference>
<feature type="compositionally biased region" description="Gly residues" evidence="5">
    <location>
        <begin position="13"/>
        <end position="22"/>
    </location>
</feature>
<dbReference type="FunFam" id="1.10.10.10:FF:000168">
    <property type="entry name" value="Replication protein A 32 kDa subunit"/>
    <property type="match status" value="1"/>
</dbReference>
<dbReference type="GO" id="GO:0000724">
    <property type="term" value="P:double-strand break repair via homologous recombination"/>
    <property type="evidence" value="ECO:0007669"/>
    <property type="project" value="TreeGrafter"/>
</dbReference>
<dbReference type="SUPFAM" id="SSF50249">
    <property type="entry name" value="Nucleic acid-binding proteins"/>
    <property type="match status" value="1"/>
</dbReference>
<accession>A0AAW0TNL1</accession>
<dbReference type="InterPro" id="IPR036388">
    <property type="entry name" value="WH-like_DNA-bd_sf"/>
</dbReference>
<proteinExistence type="inferred from homology"/>
<evidence type="ECO:0000259" key="6">
    <source>
        <dbReference type="Pfam" id="PF08784"/>
    </source>
</evidence>
<dbReference type="GO" id="GO:0005662">
    <property type="term" value="C:DNA replication factor A complex"/>
    <property type="evidence" value="ECO:0007669"/>
    <property type="project" value="TreeGrafter"/>
</dbReference>
<dbReference type="GO" id="GO:0006289">
    <property type="term" value="P:nucleotide-excision repair"/>
    <property type="evidence" value="ECO:0007669"/>
    <property type="project" value="TreeGrafter"/>
</dbReference>
<dbReference type="Gene3D" id="1.10.10.10">
    <property type="entry name" value="Winged helix-like DNA-binding domain superfamily/Winged helix DNA-binding domain"/>
    <property type="match status" value="1"/>
</dbReference>
<comment type="subcellular location">
    <subcellularLocation>
        <location evidence="1">Nucleus</location>
    </subcellularLocation>
</comment>
<evidence type="ECO:0000256" key="2">
    <source>
        <dbReference type="ARBA" id="ARBA00007815"/>
    </source>
</evidence>
<organism evidence="7 8">
    <name type="scientific">Scylla paramamosain</name>
    <name type="common">Mud crab</name>
    <dbReference type="NCBI Taxonomy" id="85552"/>
    <lineage>
        <taxon>Eukaryota</taxon>
        <taxon>Metazoa</taxon>
        <taxon>Ecdysozoa</taxon>
        <taxon>Arthropoda</taxon>
        <taxon>Crustacea</taxon>
        <taxon>Multicrustacea</taxon>
        <taxon>Malacostraca</taxon>
        <taxon>Eumalacostraca</taxon>
        <taxon>Eucarida</taxon>
        <taxon>Decapoda</taxon>
        <taxon>Pleocyemata</taxon>
        <taxon>Brachyura</taxon>
        <taxon>Eubrachyura</taxon>
        <taxon>Portunoidea</taxon>
        <taxon>Portunidae</taxon>
        <taxon>Portuninae</taxon>
        <taxon>Scylla</taxon>
    </lineage>
</organism>
<dbReference type="EMBL" id="JARAKH010000029">
    <property type="protein sequence ID" value="KAK8388245.1"/>
    <property type="molecule type" value="Genomic_DNA"/>
</dbReference>
<feature type="region of interest" description="Disordered" evidence="5">
    <location>
        <begin position="13"/>
        <end position="38"/>
    </location>
</feature>
<sequence>MWSDSAGGGFNTSFGGDNGAGYGTQQFASPGPEAKRQNRRIESVLPLTIQTVLGLDENNQEYLGTPVNMVTVMGLIQEVNVTSTKVTYTLNDTTGTICAIKWLDSETEEEPLMENTYCQVHGTFKTHQGNKQLLALHLEPITDLNWITAHMLEVVYTALQLQRIKTEASDSGLGKGALAGSSDGMSNSMVGFGGLAGPGMPGGDMGGSGSGGYSLMGLTAQQKMVFEVIRSIVDDSENTGYSREHIKAKLKGKVTPQQVDNVLFFLSSEGHVYTTVDEDHFRATDG</sequence>
<dbReference type="PANTHER" id="PTHR13989:SF16">
    <property type="entry name" value="REPLICATION PROTEIN A2"/>
    <property type="match status" value="1"/>
</dbReference>
<evidence type="ECO:0000256" key="4">
    <source>
        <dbReference type="ARBA" id="ARBA00023242"/>
    </source>
</evidence>
<protein>
    <recommendedName>
        <fullName evidence="6">Replication protein A C-terminal domain-containing protein</fullName>
    </recommendedName>
</protein>
<feature type="domain" description="Replication protein A C-terminal" evidence="6">
    <location>
        <begin position="191"/>
        <end position="279"/>
    </location>
</feature>
<dbReference type="InterPro" id="IPR012340">
    <property type="entry name" value="NA-bd_OB-fold"/>
</dbReference>
<dbReference type="AlphaFoldDB" id="A0AAW0TNL1"/>
<evidence type="ECO:0000313" key="8">
    <source>
        <dbReference type="Proteomes" id="UP001487740"/>
    </source>
</evidence>